<dbReference type="EMBL" id="CP097506">
    <property type="protein sequence ID" value="URD94492.1"/>
    <property type="molecule type" value="Genomic_DNA"/>
</dbReference>
<feature type="region of interest" description="Disordered" evidence="1">
    <location>
        <begin position="229"/>
        <end position="261"/>
    </location>
</feature>
<evidence type="ECO:0000313" key="4">
    <source>
        <dbReference type="Proteomes" id="UP001055439"/>
    </source>
</evidence>
<dbReference type="PANTHER" id="PTHR33179:SF10">
    <property type="entry name" value="OS02G0753700 PROTEIN"/>
    <property type="match status" value="1"/>
</dbReference>
<evidence type="ECO:0000259" key="2">
    <source>
        <dbReference type="Pfam" id="PF05678"/>
    </source>
</evidence>
<evidence type="ECO:0000313" key="3">
    <source>
        <dbReference type="EMBL" id="URD94492.1"/>
    </source>
</evidence>
<feature type="compositionally biased region" description="Polar residues" evidence="1">
    <location>
        <begin position="1"/>
        <end position="12"/>
    </location>
</feature>
<dbReference type="AlphaFoldDB" id="A0A9E7FG18"/>
<reference evidence="3" key="1">
    <citation type="submission" date="2022-05" db="EMBL/GenBank/DDBJ databases">
        <title>The Musa troglodytarum L. genome provides insights into the mechanism of non-climacteric behaviour and enrichment of carotenoids.</title>
        <authorList>
            <person name="Wang J."/>
        </authorList>
    </citation>
    <scope>NUCLEOTIDE SEQUENCE</scope>
    <source>
        <tissue evidence="3">Leaf</tissue>
    </source>
</reference>
<keyword evidence="4" id="KW-1185">Reference proteome</keyword>
<dbReference type="InterPro" id="IPR008889">
    <property type="entry name" value="VQ"/>
</dbReference>
<feature type="domain" description="VQ" evidence="2">
    <location>
        <begin position="132"/>
        <end position="158"/>
    </location>
</feature>
<sequence length="367" mass="38273">MDSGNRGSLQSSKGGGGGDDDFDCHVDSLSAFFSSSSVAGATTLPPAPLSDGQHFFDYPSISDVNSSTSLLPLDSAAAVPWLCSHLGSSNCTAATVCQSSSSMSSVQQPVPTAAAAAGPRSSKKRSRASRRTPTTVLTTDTSNFRAMVQEFTGIPSPPFAAASSSPFARSRFDLFHSASAGFRSPTDAPPPPFLLRPFPQKVQSPSLPTTTNSIVSFSSSPPTLIPTTTAYSASTCTPTDNHNSDHQLPSQDLGLGGGHSQSLPALNFQSPLQPSLLQANYTPAMPTSFDAKPYSVPSAEHDNNALSGLLPGLIASKAMRSGWPDAITDLAQPRPLSGRLESDGERQPESIAATRSEGVAESRREMK</sequence>
<protein>
    <submittedName>
        <fullName evidence="3">VQ motif</fullName>
    </submittedName>
</protein>
<feature type="compositionally biased region" description="Low complexity" evidence="1">
    <location>
        <begin position="103"/>
        <end position="120"/>
    </location>
</feature>
<feature type="compositionally biased region" description="Polar residues" evidence="1">
    <location>
        <begin position="230"/>
        <end position="250"/>
    </location>
</feature>
<feature type="compositionally biased region" description="Basic and acidic residues" evidence="1">
    <location>
        <begin position="358"/>
        <end position="367"/>
    </location>
</feature>
<feature type="region of interest" description="Disordered" evidence="1">
    <location>
        <begin position="325"/>
        <end position="367"/>
    </location>
</feature>
<dbReference type="Proteomes" id="UP001055439">
    <property type="component" value="Chromosome 4"/>
</dbReference>
<dbReference type="InterPro" id="IPR039609">
    <property type="entry name" value="VQ_15/22"/>
</dbReference>
<gene>
    <name evidence="3" type="ORF">MUK42_32389</name>
</gene>
<proteinExistence type="predicted"/>
<feature type="region of interest" description="Disordered" evidence="1">
    <location>
        <begin position="1"/>
        <end position="20"/>
    </location>
</feature>
<dbReference type="OrthoDB" id="782341at2759"/>
<dbReference type="PANTHER" id="PTHR33179">
    <property type="entry name" value="VQ MOTIF-CONTAINING PROTEIN"/>
    <property type="match status" value="1"/>
</dbReference>
<accession>A0A9E7FG18</accession>
<feature type="compositionally biased region" description="Basic residues" evidence="1">
    <location>
        <begin position="121"/>
        <end position="130"/>
    </location>
</feature>
<dbReference type="Pfam" id="PF05678">
    <property type="entry name" value="VQ"/>
    <property type="match status" value="1"/>
</dbReference>
<evidence type="ECO:0000256" key="1">
    <source>
        <dbReference type="SAM" id="MobiDB-lite"/>
    </source>
</evidence>
<organism evidence="3 4">
    <name type="scientific">Musa troglodytarum</name>
    <name type="common">fe'i banana</name>
    <dbReference type="NCBI Taxonomy" id="320322"/>
    <lineage>
        <taxon>Eukaryota</taxon>
        <taxon>Viridiplantae</taxon>
        <taxon>Streptophyta</taxon>
        <taxon>Embryophyta</taxon>
        <taxon>Tracheophyta</taxon>
        <taxon>Spermatophyta</taxon>
        <taxon>Magnoliopsida</taxon>
        <taxon>Liliopsida</taxon>
        <taxon>Zingiberales</taxon>
        <taxon>Musaceae</taxon>
        <taxon>Musa</taxon>
    </lineage>
</organism>
<feature type="region of interest" description="Disordered" evidence="1">
    <location>
        <begin position="103"/>
        <end position="135"/>
    </location>
</feature>
<name>A0A9E7FG18_9LILI</name>